<dbReference type="Proteomes" id="UP000075502">
    <property type="component" value="Unassembled WGS sequence"/>
</dbReference>
<evidence type="ECO:0000313" key="5">
    <source>
        <dbReference type="Proteomes" id="UP000075515"/>
    </source>
</evidence>
<evidence type="ECO:0000313" key="4">
    <source>
        <dbReference type="Proteomes" id="UP000075502"/>
    </source>
</evidence>
<gene>
    <name evidence="2" type="ORF">BE18_01525</name>
    <name evidence="3" type="ORF">BE21_39240</name>
</gene>
<evidence type="ECO:0000313" key="3">
    <source>
        <dbReference type="EMBL" id="KYG05673.1"/>
    </source>
</evidence>
<accession>A0A150TLU3</accession>
<name>A0A150TLU3_SORCE</name>
<dbReference type="EMBL" id="JEMC01003045">
    <property type="protein sequence ID" value="KYF83971.1"/>
    <property type="molecule type" value="Genomic_DNA"/>
</dbReference>
<protein>
    <submittedName>
        <fullName evidence="3">Uncharacterized protein</fullName>
    </submittedName>
</protein>
<dbReference type="EMBL" id="JEME01001962">
    <property type="protein sequence ID" value="KYG05673.1"/>
    <property type="molecule type" value="Genomic_DNA"/>
</dbReference>
<evidence type="ECO:0000313" key="2">
    <source>
        <dbReference type="EMBL" id="KYF83971.1"/>
    </source>
</evidence>
<sequence length="66" mass="6991">MTRHALSSHGPRAGTLEQEHPDTGPGAWVCAQPRPTPSARASAFEQTSTSSFASASKSVTKVQLQR</sequence>
<proteinExistence type="predicted"/>
<evidence type="ECO:0000256" key="1">
    <source>
        <dbReference type="SAM" id="MobiDB-lite"/>
    </source>
</evidence>
<dbReference type="AlphaFoldDB" id="A0A150TLU3"/>
<comment type="caution">
    <text evidence="3">The sequence shown here is derived from an EMBL/GenBank/DDBJ whole genome shotgun (WGS) entry which is preliminary data.</text>
</comment>
<reference evidence="4 5" key="1">
    <citation type="submission" date="2014-02" db="EMBL/GenBank/DDBJ databases">
        <title>The small core and large imbalanced accessory genome model reveals a collaborative survival strategy of Sorangium cellulosum strains in nature.</title>
        <authorList>
            <person name="Han K."/>
            <person name="Peng R."/>
            <person name="Blom J."/>
            <person name="Li Y.-Z."/>
        </authorList>
    </citation>
    <scope>NUCLEOTIDE SEQUENCE [LARGE SCALE GENOMIC DNA]</scope>
    <source>
        <strain evidence="3 4">So0007-03</strain>
        <strain evidence="2 5">So0149</strain>
    </source>
</reference>
<dbReference type="Proteomes" id="UP000075515">
    <property type="component" value="Unassembled WGS sequence"/>
</dbReference>
<feature type="compositionally biased region" description="Low complexity" evidence="1">
    <location>
        <begin position="41"/>
        <end position="58"/>
    </location>
</feature>
<feature type="region of interest" description="Disordered" evidence="1">
    <location>
        <begin position="1"/>
        <end position="66"/>
    </location>
</feature>
<organism evidence="3 4">
    <name type="scientific">Sorangium cellulosum</name>
    <name type="common">Polyangium cellulosum</name>
    <dbReference type="NCBI Taxonomy" id="56"/>
    <lineage>
        <taxon>Bacteria</taxon>
        <taxon>Pseudomonadati</taxon>
        <taxon>Myxococcota</taxon>
        <taxon>Polyangia</taxon>
        <taxon>Polyangiales</taxon>
        <taxon>Polyangiaceae</taxon>
        <taxon>Sorangium</taxon>
    </lineage>
</organism>